<name>A0A9P6JIS4_9AGAR</name>
<evidence type="ECO:0000256" key="1">
    <source>
        <dbReference type="SAM" id="Phobius"/>
    </source>
</evidence>
<sequence>MHTLMELTGEIRGAQIETCFILSSLTISICDILENVPSEFRLYSEHAIKFPSIVYLGARASTLAVFVLFTVIALNYQPETVVYVFDNKIALFQSTSQQFPSIGSITNNFFISVFIQRGFTSLLFYSRVHAIYRTNYWIQGFFLIALGITMASCWIAFRSSSIISGVFDLLVFFAILWKLRWHPTTYPGSRRARNLPVDWSFCVPFKRSQPHNITTRLLRESLWSLLLAIAVKIPQFYYWASEGPPTSNPLRDWFSDTIYFDIAMSSIISAKIFRDMKLGRPGLFESGLDSNVAKKTRIGAAIYGHSIDYGFQRDLIRLFLKYHPEICGDAG</sequence>
<organism evidence="2 3">
    <name type="scientific">Crepidotus variabilis</name>
    <dbReference type="NCBI Taxonomy" id="179855"/>
    <lineage>
        <taxon>Eukaryota</taxon>
        <taxon>Fungi</taxon>
        <taxon>Dikarya</taxon>
        <taxon>Basidiomycota</taxon>
        <taxon>Agaricomycotina</taxon>
        <taxon>Agaricomycetes</taxon>
        <taxon>Agaricomycetidae</taxon>
        <taxon>Agaricales</taxon>
        <taxon>Agaricineae</taxon>
        <taxon>Crepidotaceae</taxon>
        <taxon>Crepidotus</taxon>
    </lineage>
</organism>
<dbReference type="OrthoDB" id="3038990at2759"/>
<evidence type="ECO:0000313" key="2">
    <source>
        <dbReference type="EMBL" id="KAF9522557.1"/>
    </source>
</evidence>
<comment type="caution">
    <text evidence="2">The sequence shown here is derived from an EMBL/GenBank/DDBJ whole genome shotgun (WGS) entry which is preliminary data.</text>
</comment>
<feature type="transmembrane region" description="Helical" evidence="1">
    <location>
        <begin position="137"/>
        <end position="157"/>
    </location>
</feature>
<accession>A0A9P6JIS4</accession>
<feature type="transmembrane region" description="Helical" evidence="1">
    <location>
        <begin position="163"/>
        <end position="181"/>
    </location>
</feature>
<keyword evidence="1" id="KW-0472">Membrane</keyword>
<protein>
    <submittedName>
        <fullName evidence="2">Uncharacterized protein</fullName>
    </submittedName>
</protein>
<feature type="transmembrane region" description="Helical" evidence="1">
    <location>
        <begin position="53"/>
        <end position="76"/>
    </location>
</feature>
<proteinExistence type="predicted"/>
<feature type="transmembrane region" description="Helical" evidence="1">
    <location>
        <begin position="105"/>
        <end position="125"/>
    </location>
</feature>
<dbReference type="AlphaFoldDB" id="A0A9P6JIS4"/>
<keyword evidence="1" id="KW-0812">Transmembrane</keyword>
<dbReference type="EMBL" id="MU157941">
    <property type="protein sequence ID" value="KAF9522557.1"/>
    <property type="molecule type" value="Genomic_DNA"/>
</dbReference>
<evidence type="ECO:0000313" key="3">
    <source>
        <dbReference type="Proteomes" id="UP000807306"/>
    </source>
</evidence>
<keyword evidence="1" id="KW-1133">Transmembrane helix</keyword>
<keyword evidence="3" id="KW-1185">Reference proteome</keyword>
<reference evidence="2" key="1">
    <citation type="submission" date="2020-11" db="EMBL/GenBank/DDBJ databases">
        <authorList>
            <consortium name="DOE Joint Genome Institute"/>
            <person name="Ahrendt S."/>
            <person name="Riley R."/>
            <person name="Andreopoulos W."/>
            <person name="Labutti K."/>
            <person name="Pangilinan J."/>
            <person name="Ruiz-Duenas F.J."/>
            <person name="Barrasa J.M."/>
            <person name="Sanchez-Garcia M."/>
            <person name="Camarero S."/>
            <person name="Miyauchi S."/>
            <person name="Serrano A."/>
            <person name="Linde D."/>
            <person name="Babiker R."/>
            <person name="Drula E."/>
            <person name="Ayuso-Fernandez I."/>
            <person name="Pacheco R."/>
            <person name="Padilla G."/>
            <person name="Ferreira P."/>
            <person name="Barriuso J."/>
            <person name="Kellner H."/>
            <person name="Castanera R."/>
            <person name="Alfaro M."/>
            <person name="Ramirez L."/>
            <person name="Pisabarro A.G."/>
            <person name="Kuo A."/>
            <person name="Tritt A."/>
            <person name="Lipzen A."/>
            <person name="He G."/>
            <person name="Yan M."/>
            <person name="Ng V."/>
            <person name="Cullen D."/>
            <person name="Martin F."/>
            <person name="Rosso M.-N."/>
            <person name="Henrissat B."/>
            <person name="Hibbett D."/>
            <person name="Martinez A.T."/>
            <person name="Grigoriev I.V."/>
        </authorList>
    </citation>
    <scope>NUCLEOTIDE SEQUENCE</scope>
    <source>
        <strain evidence="2">CBS 506.95</strain>
    </source>
</reference>
<gene>
    <name evidence="2" type="ORF">CPB83DRAFT_864303</name>
</gene>
<dbReference type="Proteomes" id="UP000807306">
    <property type="component" value="Unassembled WGS sequence"/>
</dbReference>